<dbReference type="EMBL" id="KN657976">
    <property type="protein sequence ID" value="KHN21319.1"/>
    <property type="molecule type" value="Genomic_DNA"/>
</dbReference>
<dbReference type="AlphaFoldDB" id="A0A0B2QMC1"/>
<sequence>LVQKVLHNFCMASGLKVNLQKSRFLASRNVARTKVDKFSSICGFHSTMKLDRYLGFPLLSGRVKKCDFDFILDHIQGRLAGWKMNMLSCAGRTTLAKSVLNSIPIYHMQNLWLPTGVCDEIDRVTHTFIWGYTKNHWVKWDVIIRPRNRGGLSIRTTREVN</sequence>
<evidence type="ECO:0000313" key="1">
    <source>
        <dbReference type="EMBL" id="KHN21319.1"/>
    </source>
</evidence>
<proteinExistence type="predicted"/>
<accession>A0A0B2QMC1</accession>
<feature type="non-terminal residue" evidence="1">
    <location>
        <position position="161"/>
    </location>
</feature>
<dbReference type="PANTHER" id="PTHR33116:SF78">
    <property type="entry name" value="OS12G0587133 PROTEIN"/>
    <property type="match status" value="1"/>
</dbReference>
<dbReference type="Proteomes" id="UP000053555">
    <property type="component" value="Unassembled WGS sequence"/>
</dbReference>
<organism evidence="1">
    <name type="scientific">Glycine soja</name>
    <name type="common">Wild soybean</name>
    <dbReference type="NCBI Taxonomy" id="3848"/>
    <lineage>
        <taxon>Eukaryota</taxon>
        <taxon>Viridiplantae</taxon>
        <taxon>Streptophyta</taxon>
        <taxon>Embryophyta</taxon>
        <taxon>Tracheophyta</taxon>
        <taxon>Spermatophyta</taxon>
        <taxon>Magnoliopsida</taxon>
        <taxon>eudicotyledons</taxon>
        <taxon>Gunneridae</taxon>
        <taxon>Pentapetalae</taxon>
        <taxon>rosids</taxon>
        <taxon>fabids</taxon>
        <taxon>Fabales</taxon>
        <taxon>Fabaceae</taxon>
        <taxon>Papilionoideae</taxon>
        <taxon>50 kb inversion clade</taxon>
        <taxon>NPAAA clade</taxon>
        <taxon>indigoferoid/millettioid clade</taxon>
        <taxon>Phaseoleae</taxon>
        <taxon>Glycine</taxon>
        <taxon>Glycine subgen. Soja</taxon>
    </lineage>
</organism>
<protein>
    <submittedName>
        <fullName evidence="1">Putative ribonuclease H protein</fullName>
    </submittedName>
</protein>
<gene>
    <name evidence="1" type="ORF">glysoja_024819</name>
</gene>
<reference evidence="1" key="1">
    <citation type="submission" date="2014-07" db="EMBL/GenBank/DDBJ databases">
        <title>Identification of a novel salt tolerance gene in wild soybean by whole-genome sequencing.</title>
        <authorList>
            <person name="Lam H.-M."/>
            <person name="Qi X."/>
            <person name="Li M.-W."/>
            <person name="Liu X."/>
            <person name="Xie M."/>
            <person name="Ni M."/>
            <person name="Xu X."/>
        </authorList>
    </citation>
    <scope>NUCLEOTIDE SEQUENCE [LARGE SCALE GENOMIC DNA]</scope>
    <source>
        <tissue evidence="1">Root</tissue>
    </source>
</reference>
<dbReference type="PANTHER" id="PTHR33116">
    <property type="entry name" value="REVERSE TRANSCRIPTASE ZINC-BINDING DOMAIN-CONTAINING PROTEIN-RELATED-RELATED"/>
    <property type="match status" value="1"/>
</dbReference>
<feature type="non-terminal residue" evidence="1">
    <location>
        <position position="1"/>
    </location>
</feature>
<name>A0A0B2QMC1_GLYSO</name>